<accession>A0ABQ6QR50</accession>
<organism evidence="1 2">
    <name type="scientific">Corallococcus caeni</name>
    <dbReference type="NCBI Taxonomy" id="3082388"/>
    <lineage>
        <taxon>Bacteria</taxon>
        <taxon>Pseudomonadati</taxon>
        <taxon>Myxococcota</taxon>
        <taxon>Myxococcia</taxon>
        <taxon>Myxococcales</taxon>
        <taxon>Cystobacterineae</taxon>
        <taxon>Myxococcaceae</taxon>
        <taxon>Corallococcus</taxon>
    </lineage>
</organism>
<sequence length="72" mass="7968">MPQADASCFFLRLLKATALEVPTCREDFLSECRAAALAEDEALARWFALFSIGARWARHVDLLAACASPREP</sequence>
<protein>
    <submittedName>
        <fullName evidence="1">Uncharacterized protein</fullName>
    </submittedName>
</protein>
<proteinExistence type="predicted"/>
<name>A0ABQ6QR50_9BACT</name>
<evidence type="ECO:0000313" key="2">
    <source>
        <dbReference type="Proteomes" id="UP001342631"/>
    </source>
</evidence>
<evidence type="ECO:0000313" key="1">
    <source>
        <dbReference type="EMBL" id="GMU06321.1"/>
    </source>
</evidence>
<dbReference type="Proteomes" id="UP001342631">
    <property type="component" value="Unassembled WGS sequence"/>
</dbReference>
<gene>
    <name evidence="1" type="ORF">ASNO1_25740</name>
</gene>
<dbReference type="EMBL" id="BTTX01000002">
    <property type="protein sequence ID" value="GMU06321.1"/>
    <property type="molecule type" value="Genomic_DNA"/>
</dbReference>
<keyword evidence="2" id="KW-1185">Reference proteome</keyword>
<reference evidence="1 2" key="1">
    <citation type="journal article" date="2024" name="Arch. Microbiol.">
        <title>Corallococcus caeni sp. nov., a novel myxobacterium isolated from activated sludge.</title>
        <authorList>
            <person name="Tomita S."/>
            <person name="Nakai R."/>
            <person name="Kuroda K."/>
            <person name="Kurashita H."/>
            <person name="Hatamoto M."/>
            <person name="Yamaguchi T."/>
            <person name="Narihiro T."/>
        </authorList>
    </citation>
    <scope>NUCLEOTIDE SEQUENCE [LARGE SCALE GENOMIC DNA]</scope>
    <source>
        <strain evidence="1 2">NO1</strain>
    </source>
</reference>
<comment type="caution">
    <text evidence="1">The sequence shown here is derived from an EMBL/GenBank/DDBJ whole genome shotgun (WGS) entry which is preliminary data.</text>
</comment>